<comment type="caution">
    <text evidence="2">The sequence shown here is derived from an EMBL/GenBank/DDBJ whole genome shotgun (WGS) entry which is preliminary data.</text>
</comment>
<gene>
    <name evidence="2" type="ORF">HMPREF9233_01156</name>
</gene>
<dbReference type="HOGENOM" id="CLU_037716_2_0_11"/>
<feature type="region of interest" description="Disordered" evidence="1">
    <location>
        <begin position="184"/>
        <end position="210"/>
    </location>
</feature>
<evidence type="ECO:0000313" key="2">
    <source>
        <dbReference type="EMBL" id="EKU95018.1"/>
    </source>
</evidence>
<name>K9EEB4_9ACTO</name>
<dbReference type="eggNOG" id="COG3266">
    <property type="taxonomic scope" value="Bacteria"/>
</dbReference>
<protein>
    <recommendedName>
        <fullName evidence="4">Lipoprotein</fullName>
    </recommendedName>
</protein>
<sequence>MRRVRSRISNPASITPPPAARAFRIITAALVATLALAGCGAGSSEEEAATTEVAGPAHPVTLIAGERAEELAAGAAKLFFAQSSLVVLAAPGLELQGASAAAALGVPVLIDGPNVAETIAALGAEVVLAVGDVSDPGVDVVVAQNDEHLARLVGAQTPQGVDGAHASAELAALAPGAGRLLVPADGQRSEGESATANASTSSEGGAAPTFASEREELPKLHSGQPLENVIVLSAPDRAQLAAMGTARAAGARILEVPGADPGTQSKVIQALSEAPDAAVVGLGNGFGTPEVLQWRVSSAQTGVELPGGGQRIFPGKTYVALYGNPVTDALGVLGEQGPEETIERARSHAEELAPLTDNTVVPALEIIATVASGSPGDDESYSTKWSVESLRPLVDLAKANGQYVVLDLQPGRQDFLTQAKMYEELLREPHVGLALDPEWRLKPDQVHLRQIGSVDIDEVNQVVTWLADFTRENNLPQKLLVLHQFQTRMIPGVNSVDQSRAELAILVHVDGQGSQPAKQGTWRALHDYAPAIEHWGWKNFYDEDSPMLNAEQTMAQVAPTPDLITYQ</sequence>
<dbReference type="RefSeq" id="WP_007001362.1">
    <property type="nucleotide sequence ID" value="NZ_JH992955.1"/>
</dbReference>
<accession>K9EEB4</accession>
<evidence type="ECO:0008006" key="4">
    <source>
        <dbReference type="Google" id="ProtNLM"/>
    </source>
</evidence>
<dbReference type="EMBL" id="AGWL01000006">
    <property type="protein sequence ID" value="EKU95018.1"/>
    <property type="molecule type" value="Genomic_DNA"/>
</dbReference>
<evidence type="ECO:0000313" key="3">
    <source>
        <dbReference type="Proteomes" id="UP000009888"/>
    </source>
</evidence>
<dbReference type="PATRIC" id="fig|883066.3.peg.1215"/>
<evidence type="ECO:0000256" key="1">
    <source>
        <dbReference type="SAM" id="MobiDB-lite"/>
    </source>
</evidence>
<dbReference type="AlphaFoldDB" id="K9EEB4"/>
<feature type="compositionally biased region" description="Low complexity" evidence="1">
    <location>
        <begin position="192"/>
        <end position="207"/>
    </location>
</feature>
<proteinExistence type="predicted"/>
<keyword evidence="3" id="KW-1185">Reference proteome</keyword>
<dbReference type="Proteomes" id="UP000009888">
    <property type="component" value="Unassembled WGS sequence"/>
</dbReference>
<organism evidence="2 3">
    <name type="scientific">Actinobaculum massiliense ACS-171-V-Col2</name>
    <dbReference type="NCBI Taxonomy" id="883066"/>
    <lineage>
        <taxon>Bacteria</taxon>
        <taxon>Bacillati</taxon>
        <taxon>Actinomycetota</taxon>
        <taxon>Actinomycetes</taxon>
        <taxon>Actinomycetales</taxon>
        <taxon>Actinomycetaceae</taxon>
        <taxon>Actinobaculum</taxon>
    </lineage>
</organism>
<dbReference type="STRING" id="202789.GCA_001457435_00958"/>
<reference evidence="2 3" key="1">
    <citation type="submission" date="2012-09" db="EMBL/GenBank/DDBJ databases">
        <title>The Genome Sequence of Actinobaculum massiliae ACS-171-V-COL2.</title>
        <authorList>
            <consortium name="The Broad Institute Genome Sequencing Platform"/>
            <person name="Earl A."/>
            <person name="Ward D."/>
            <person name="Feldgarden M."/>
            <person name="Gevers D."/>
            <person name="Saerens B."/>
            <person name="Vaneechoutte M."/>
            <person name="Walker B."/>
            <person name="Young S.K."/>
            <person name="Zeng Q."/>
            <person name="Gargeya S."/>
            <person name="Fitzgerald M."/>
            <person name="Haas B."/>
            <person name="Abouelleil A."/>
            <person name="Alvarado L."/>
            <person name="Arachchi H.M."/>
            <person name="Berlin A."/>
            <person name="Chapman S.B."/>
            <person name="Goldberg J."/>
            <person name="Griggs A."/>
            <person name="Gujja S."/>
            <person name="Hansen M."/>
            <person name="Howarth C."/>
            <person name="Imamovic A."/>
            <person name="Larimer J."/>
            <person name="McCowen C."/>
            <person name="Montmayeur A."/>
            <person name="Murphy C."/>
            <person name="Neiman D."/>
            <person name="Pearson M."/>
            <person name="Priest M."/>
            <person name="Roberts A."/>
            <person name="Saif S."/>
            <person name="Shea T."/>
            <person name="Sisk P."/>
            <person name="Sykes S."/>
            <person name="Wortman J."/>
            <person name="Nusbaum C."/>
            <person name="Birren B."/>
        </authorList>
    </citation>
    <scope>NUCLEOTIDE SEQUENCE [LARGE SCALE GENOMIC DNA]</scope>
    <source>
        <strain evidence="3">ACS-171-V-Col2</strain>
    </source>
</reference>